<sequence>MPYNDPGRWKYFLSHVQRECKLEAVELAHAWGKEHCWLDRYMEDKSVAAMEEGVKGSETFVVILSEGYFNSEYCCSEMRWALETEKPIISTYKSGANVGAILNTAPDDFRERIKAIDSIKLDADDSGFFAVCMSKITKRLSKLSAGDPTKLCDIMISYTQKNANAKALALNLYSELEKHGYKVWLDVKVDDKSEAAMQKAVNTSKFVIAILCDGQGVQECAYFERPFCLKELRWAKQANTFIQPVVMDEDITRIDVLLSGGTYPDTTRFGGAPKDLRDLGSVEMIGFNMSDPEYFTLGLMKLIRKVRANGVEIDDHIAF</sequence>
<dbReference type="Gene3D" id="3.40.50.10140">
    <property type="entry name" value="Toll/interleukin-1 receptor homology (TIR) domain"/>
    <property type="match status" value="2"/>
</dbReference>
<evidence type="ECO:0000259" key="1">
    <source>
        <dbReference type="Pfam" id="PF13676"/>
    </source>
</evidence>
<gene>
    <name evidence="2" type="ORF">PANT1444_LOCUS12737</name>
</gene>
<dbReference type="PANTHER" id="PTHR46270:SF2">
    <property type="entry name" value="TIR DOMAIN-CONTAINING PROTEIN"/>
    <property type="match status" value="1"/>
</dbReference>
<dbReference type="InterPro" id="IPR035897">
    <property type="entry name" value="Toll_tir_struct_dom_sf"/>
</dbReference>
<reference evidence="2" key="1">
    <citation type="submission" date="2021-01" db="EMBL/GenBank/DDBJ databases">
        <authorList>
            <person name="Corre E."/>
            <person name="Pelletier E."/>
            <person name="Niang G."/>
            <person name="Scheremetjew M."/>
            <person name="Finn R."/>
            <person name="Kale V."/>
            <person name="Holt S."/>
            <person name="Cochrane G."/>
            <person name="Meng A."/>
            <person name="Brown T."/>
            <person name="Cohen L."/>
        </authorList>
    </citation>
    <scope>NUCLEOTIDE SEQUENCE</scope>
    <source>
        <strain evidence="2">CCMP1374</strain>
    </source>
</reference>
<name>A0A7S0ESX1_9EUKA</name>
<dbReference type="EMBL" id="HBEP01022673">
    <property type="protein sequence ID" value="CAD8493943.1"/>
    <property type="molecule type" value="Transcribed_RNA"/>
</dbReference>
<evidence type="ECO:0000313" key="2">
    <source>
        <dbReference type="EMBL" id="CAD8493943.1"/>
    </source>
</evidence>
<dbReference type="AlphaFoldDB" id="A0A7S0ESX1"/>
<protein>
    <recommendedName>
        <fullName evidence="1">TIR domain-containing protein</fullName>
    </recommendedName>
</protein>
<proteinExistence type="predicted"/>
<organism evidence="2">
    <name type="scientific">Phaeocystis antarctica</name>
    <dbReference type="NCBI Taxonomy" id="33657"/>
    <lineage>
        <taxon>Eukaryota</taxon>
        <taxon>Haptista</taxon>
        <taxon>Haptophyta</taxon>
        <taxon>Prymnesiophyceae</taxon>
        <taxon>Phaeocystales</taxon>
        <taxon>Phaeocystaceae</taxon>
        <taxon>Phaeocystis</taxon>
    </lineage>
</organism>
<dbReference type="SUPFAM" id="SSF52200">
    <property type="entry name" value="Toll/Interleukin receptor TIR domain"/>
    <property type="match status" value="2"/>
</dbReference>
<dbReference type="Pfam" id="PF13676">
    <property type="entry name" value="TIR_2"/>
    <property type="match status" value="2"/>
</dbReference>
<dbReference type="PANTHER" id="PTHR46270">
    <property type="entry name" value="ARMADILLO-TYPE FOLD-RELATED"/>
    <property type="match status" value="1"/>
</dbReference>
<dbReference type="GO" id="GO:0007165">
    <property type="term" value="P:signal transduction"/>
    <property type="evidence" value="ECO:0007669"/>
    <property type="project" value="InterPro"/>
</dbReference>
<dbReference type="InterPro" id="IPR000157">
    <property type="entry name" value="TIR_dom"/>
</dbReference>
<feature type="domain" description="TIR" evidence="1">
    <location>
        <begin position="12"/>
        <end position="89"/>
    </location>
</feature>
<accession>A0A7S0ESX1</accession>
<feature type="domain" description="TIR" evidence="1">
    <location>
        <begin position="154"/>
        <end position="255"/>
    </location>
</feature>